<comment type="caution">
    <text evidence="1">The sequence shown here is derived from an EMBL/GenBank/DDBJ whole genome shotgun (WGS) entry which is preliminary data.</text>
</comment>
<dbReference type="AlphaFoldDB" id="X1DSL2"/>
<dbReference type="EMBL" id="BART01020044">
    <property type="protein sequence ID" value="GAG99401.1"/>
    <property type="molecule type" value="Genomic_DNA"/>
</dbReference>
<reference evidence="1" key="1">
    <citation type="journal article" date="2014" name="Front. Microbiol.">
        <title>High frequency of phylogenetically diverse reductive dehalogenase-homologous genes in deep subseafloor sedimentary metagenomes.</title>
        <authorList>
            <person name="Kawai M."/>
            <person name="Futagami T."/>
            <person name="Toyoda A."/>
            <person name="Takaki Y."/>
            <person name="Nishi S."/>
            <person name="Hori S."/>
            <person name="Arai W."/>
            <person name="Tsubouchi T."/>
            <person name="Morono Y."/>
            <person name="Uchiyama I."/>
            <person name="Ito T."/>
            <person name="Fujiyama A."/>
            <person name="Inagaki F."/>
            <person name="Takami H."/>
        </authorList>
    </citation>
    <scope>NUCLEOTIDE SEQUENCE</scope>
    <source>
        <strain evidence="1">Expedition CK06-06</strain>
    </source>
</reference>
<accession>X1DSL2</accession>
<feature type="non-terminal residue" evidence="1">
    <location>
        <position position="1"/>
    </location>
</feature>
<name>X1DSL2_9ZZZZ</name>
<evidence type="ECO:0000313" key="1">
    <source>
        <dbReference type="EMBL" id="GAG99401.1"/>
    </source>
</evidence>
<sequence length="83" mass="9170">IPHGTLVHVPGGEFTVEQGILIPERPVYFECSGDIPVGHPNLVQVSDEEAVAQNLQWEHSSGRFLGVLFYLRLVSYPPNELCA</sequence>
<gene>
    <name evidence="1" type="ORF">S01H4_37330</name>
</gene>
<proteinExistence type="predicted"/>
<protein>
    <submittedName>
        <fullName evidence="1">Uncharacterized protein</fullName>
    </submittedName>
</protein>
<organism evidence="1">
    <name type="scientific">marine sediment metagenome</name>
    <dbReference type="NCBI Taxonomy" id="412755"/>
    <lineage>
        <taxon>unclassified sequences</taxon>
        <taxon>metagenomes</taxon>
        <taxon>ecological metagenomes</taxon>
    </lineage>
</organism>